<evidence type="ECO:0000256" key="11">
    <source>
        <dbReference type="ARBA" id="ARBA00023239"/>
    </source>
</evidence>
<keyword evidence="10 15" id="KW-0234">DNA repair</keyword>
<evidence type="ECO:0000256" key="3">
    <source>
        <dbReference type="ARBA" id="ARBA00011245"/>
    </source>
</evidence>
<evidence type="ECO:0000256" key="8">
    <source>
        <dbReference type="ARBA" id="ARBA00022833"/>
    </source>
</evidence>
<dbReference type="Pfam" id="PF06831">
    <property type="entry name" value="H2TH"/>
    <property type="match status" value="1"/>
</dbReference>
<dbReference type="SUPFAM" id="SSF46946">
    <property type="entry name" value="S13-like H2TH domain"/>
    <property type="match status" value="1"/>
</dbReference>
<evidence type="ECO:0000256" key="2">
    <source>
        <dbReference type="ARBA" id="ARBA00009409"/>
    </source>
</evidence>
<evidence type="ECO:0000256" key="10">
    <source>
        <dbReference type="ARBA" id="ARBA00023204"/>
    </source>
</evidence>
<dbReference type="FunFam" id="1.10.8.50:FF:000003">
    <property type="entry name" value="Formamidopyrimidine-DNA glycosylase"/>
    <property type="match status" value="1"/>
</dbReference>
<keyword evidence="11 15" id="KW-0456">Lyase</keyword>
<comment type="catalytic activity">
    <reaction evidence="1 15">
        <text>Hydrolysis of DNA containing ring-opened 7-methylguanine residues, releasing 2,6-diamino-4-hydroxy-5-(N-methyl)formamidopyrimidine.</text>
        <dbReference type="EC" id="3.2.2.23"/>
    </reaction>
</comment>
<feature type="binding site" evidence="15">
    <location>
        <position position="153"/>
    </location>
    <ligand>
        <name>DNA</name>
        <dbReference type="ChEBI" id="CHEBI:16991"/>
    </ligand>
</feature>
<comment type="catalytic activity">
    <reaction evidence="14 15">
        <text>2'-deoxyribonucleotide-(2'-deoxyribose 5'-phosphate)-2'-deoxyribonucleotide-DNA = a 3'-end 2'-deoxyribonucleotide-(2,3-dehydro-2,3-deoxyribose 5'-phosphate)-DNA + a 5'-end 5'-phospho-2'-deoxyribonucleoside-DNA + H(+)</text>
        <dbReference type="Rhea" id="RHEA:66592"/>
        <dbReference type="Rhea" id="RHEA-COMP:13180"/>
        <dbReference type="Rhea" id="RHEA-COMP:16897"/>
        <dbReference type="Rhea" id="RHEA-COMP:17067"/>
        <dbReference type="ChEBI" id="CHEBI:15378"/>
        <dbReference type="ChEBI" id="CHEBI:136412"/>
        <dbReference type="ChEBI" id="CHEBI:157695"/>
        <dbReference type="ChEBI" id="CHEBI:167181"/>
        <dbReference type="EC" id="4.2.99.18"/>
    </reaction>
</comment>
<dbReference type="AlphaFoldDB" id="A0A3Q9HR37"/>
<evidence type="ECO:0000256" key="7">
    <source>
        <dbReference type="ARBA" id="ARBA00022801"/>
    </source>
</evidence>
<evidence type="ECO:0000256" key="4">
    <source>
        <dbReference type="ARBA" id="ARBA00022723"/>
    </source>
</evidence>
<dbReference type="KEGG" id="aft:BBF96_10200"/>
<dbReference type="PROSITE" id="PS51066">
    <property type="entry name" value="ZF_FPG_2"/>
    <property type="match status" value="1"/>
</dbReference>
<dbReference type="InterPro" id="IPR015886">
    <property type="entry name" value="H2TH_FPG"/>
</dbReference>
<evidence type="ECO:0000256" key="12">
    <source>
        <dbReference type="ARBA" id="ARBA00023268"/>
    </source>
</evidence>
<dbReference type="OrthoDB" id="9800855at2"/>
<dbReference type="InterPro" id="IPR000214">
    <property type="entry name" value="Znf_DNA_glyclase/AP_lyase"/>
</dbReference>
<feature type="binding site" evidence="15">
    <location>
        <position position="112"/>
    </location>
    <ligand>
        <name>DNA</name>
        <dbReference type="ChEBI" id="CHEBI:16991"/>
    </ligand>
</feature>
<feature type="domain" description="Formamidopyrimidine-DNA glycosylase catalytic" evidence="17">
    <location>
        <begin position="2"/>
        <end position="115"/>
    </location>
</feature>
<keyword evidence="5 15" id="KW-0227">DNA damage</keyword>
<organism evidence="18 19">
    <name type="scientific">Anoxybacter fermentans</name>
    <dbReference type="NCBI Taxonomy" id="1323375"/>
    <lineage>
        <taxon>Bacteria</taxon>
        <taxon>Bacillati</taxon>
        <taxon>Bacillota</taxon>
        <taxon>Clostridia</taxon>
        <taxon>Halanaerobiales</taxon>
        <taxon>Anoxybacter</taxon>
    </lineage>
</organism>
<keyword evidence="7 15" id="KW-0378">Hydrolase</keyword>
<feature type="active site" description="Proton donor; for delta-elimination activity" evidence="15">
    <location>
        <position position="262"/>
    </location>
</feature>
<dbReference type="GO" id="GO:0008270">
    <property type="term" value="F:zinc ion binding"/>
    <property type="evidence" value="ECO:0007669"/>
    <property type="project" value="UniProtKB-UniRule"/>
</dbReference>
<feature type="active site" description="Proton donor" evidence="15">
    <location>
        <position position="3"/>
    </location>
</feature>
<keyword evidence="12 15" id="KW-0511">Multifunctional enzyme</keyword>
<dbReference type="CDD" id="cd08966">
    <property type="entry name" value="EcFpg-like_N"/>
    <property type="match status" value="1"/>
</dbReference>
<dbReference type="SMART" id="SM00898">
    <property type="entry name" value="Fapy_DNA_glyco"/>
    <property type="match status" value="1"/>
</dbReference>
<dbReference type="SUPFAM" id="SSF81624">
    <property type="entry name" value="N-terminal domain of MutM-like DNA repair proteins"/>
    <property type="match status" value="1"/>
</dbReference>
<keyword evidence="4 15" id="KW-0479">Metal-binding</keyword>
<proteinExistence type="inferred from homology"/>
<dbReference type="SMART" id="SM01232">
    <property type="entry name" value="H2TH"/>
    <property type="match status" value="1"/>
</dbReference>
<reference evidence="18 19" key="1">
    <citation type="submission" date="2016-07" db="EMBL/GenBank/DDBJ databases">
        <title>Genome and transcriptome analysis of iron-reducing fermentative bacteria Anoxybacter fermentans.</title>
        <authorList>
            <person name="Zeng X."/>
            <person name="Shao Z."/>
        </authorList>
    </citation>
    <scope>NUCLEOTIDE SEQUENCE [LARGE SCALE GENOMIC DNA]</scope>
    <source>
        <strain evidence="18 19">DY22613</strain>
    </source>
</reference>
<dbReference type="Pfam" id="PF01149">
    <property type="entry name" value="Fapy_DNA_glyco"/>
    <property type="match status" value="1"/>
</dbReference>
<evidence type="ECO:0000256" key="5">
    <source>
        <dbReference type="ARBA" id="ARBA00022763"/>
    </source>
</evidence>
<evidence type="ECO:0000256" key="14">
    <source>
        <dbReference type="ARBA" id="ARBA00044632"/>
    </source>
</evidence>
<evidence type="ECO:0000259" key="16">
    <source>
        <dbReference type="PROSITE" id="PS51066"/>
    </source>
</evidence>
<dbReference type="Pfam" id="PF06827">
    <property type="entry name" value="zf-FPG_IleRS"/>
    <property type="match status" value="1"/>
</dbReference>
<dbReference type="RefSeq" id="WP_127017069.1">
    <property type="nucleotide sequence ID" value="NZ_CP016379.1"/>
</dbReference>
<feature type="active site" description="Schiff-base intermediate with DNA" evidence="15">
    <location>
        <position position="2"/>
    </location>
</feature>
<evidence type="ECO:0000256" key="15">
    <source>
        <dbReference type="HAMAP-Rule" id="MF_00103"/>
    </source>
</evidence>
<evidence type="ECO:0000256" key="6">
    <source>
        <dbReference type="ARBA" id="ARBA00022771"/>
    </source>
</evidence>
<dbReference type="InterPro" id="IPR010663">
    <property type="entry name" value="Znf_FPG/IleRS"/>
</dbReference>
<evidence type="ECO:0000313" key="19">
    <source>
        <dbReference type="Proteomes" id="UP000267250"/>
    </source>
</evidence>
<keyword evidence="19" id="KW-1185">Reference proteome</keyword>
<evidence type="ECO:0000256" key="9">
    <source>
        <dbReference type="ARBA" id="ARBA00023125"/>
    </source>
</evidence>
<dbReference type="PANTHER" id="PTHR22993">
    <property type="entry name" value="FORMAMIDOPYRIMIDINE-DNA GLYCOSYLASE"/>
    <property type="match status" value="1"/>
</dbReference>
<evidence type="ECO:0000256" key="1">
    <source>
        <dbReference type="ARBA" id="ARBA00001668"/>
    </source>
</evidence>
<keyword evidence="8 15" id="KW-0862">Zinc</keyword>
<gene>
    <name evidence="15" type="primary">mutM</name>
    <name evidence="15" type="synonym">fpg</name>
    <name evidence="18" type="ORF">BBF96_10200</name>
</gene>
<dbReference type="PANTHER" id="PTHR22993:SF9">
    <property type="entry name" value="FORMAMIDOPYRIMIDINE-DNA GLYCOSYLASE"/>
    <property type="match status" value="1"/>
</dbReference>
<sequence>MPELPEVETIVRSLRPMITGKKVVGVDVRYAPIIGYPAAETFANKLVGKKIEEIRRRGKYIVMEVTGGELLITHLKMSGRLIYVPQETKVEKHTHVIISLNDNHELRFIEVRKFGRMFLIPENQLEKAGGFATLGPEPLKMTMDEFKAGLKNRKGKIKSLLLNQEFIAGVGNIYADEALFLSKIHPERTVDTLSEEEKELLFSAIQQVLNIGIENRGTTKRDYVDAFGQAGKNQNYLKVYGREGEKCYTCGTEILRIKVGGRSSHYCPNCQPPK</sequence>
<dbReference type="NCBIfam" id="TIGR00577">
    <property type="entry name" value="fpg"/>
    <property type="match status" value="1"/>
</dbReference>
<dbReference type="HAMAP" id="MF_00103">
    <property type="entry name" value="Fapy_DNA_glycosyl"/>
    <property type="match status" value="1"/>
</dbReference>
<dbReference type="InterPro" id="IPR020629">
    <property type="entry name" value="FPG_Glyclase"/>
</dbReference>
<comment type="function">
    <text evidence="15">Involved in base excision repair of DNA damaged by oxidation or by mutagenic agents. Acts as DNA glycosylase that recognizes and removes damaged bases. Has a preference for oxidized purines, such as 7,8-dihydro-8-oxoguanine (8-oxoG). Has AP (apurinic/apyrimidinic) lyase activity and introduces nicks in the DNA strand. Cleaves the DNA backbone by beta-delta elimination to generate a single-strand break at the site of the removed base with both 3'- and 5'-phosphates.</text>
</comment>
<comment type="similarity">
    <text evidence="2 15">Belongs to the FPG family.</text>
</comment>
<comment type="cofactor">
    <cofactor evidence="15">
        <name>Zn(2+)</name>
        <dbReference type="ChEBI" id="CHEBI:29105"/>
    </cofactor>
    <text evidence="15">Binds 1 zinc ion per subunit.</text>
</comment>
<dbReference type="PROSITE" id="PS01242">
    <property type="entry name" value="ZF_FPG_1"/>
    <property type="match status" value="1"/>
</dbReference>
<dbReference type="EMBL" id="CP016379">
    <property type="protein sequence ID" value="AZR73722.1"/>
    <property type="molecule type" value="Genomic_DNA"/>
</dbReference>
<keyword evidence="9 15" id="KW-0238">DNA-binding</keyword>
<comment type="subunit">
    <text evidence="3 15">Monomer.</text>
</comment>
<evidence type="ECO:0000259" key="17">
    <source>
        <dbReference type="PROSITE" id="PS51068"/>
    </source>
</evidence>
<dbReference type="InterPro" id="IPR012319">
    <property type="entry name" value="FPG_cat"/>
</dbReference>
<protein>
    <recommendedName>
        <fullName evidence="15">Formamidopyrimidine-DNA glycosylase</fullName>
        <shortName evidence="15">Fapy-DNA glycosylase</shortName>
        <ecNumber evidence="15">3.2.2.23</ecNumber>
    </recommendedName>
    <alternativeName>
        <fullName evidence="15">DNA-(apurinic or apyrimidinic site) lyase MutM</fullName>
        <shortName evidence="15">AP lyase MutM</shortName>
        <ecNumber evidence="15">4.2.99.18</ecNumber>
    </alternativeName>
</protein>
<dbReference type="GO" id="GO:0003684">
    <property type="term" value="F:damaged DNA binding"/>
    <property type="evidence" value="ECO:0007669"/>
    <property type="project" value="InterPro"/>
</dbReference>
<dbReference type="InterPro" id="IPR010979">
    <property type="entry name" value="Ribosomal_uS13-like_H2TH"/>
</dbReference>
<dbReference type="GO" id="GO:0003690">
    <property type="term" value="F:double-stranded DNA binding"/>
    <property type="evidence" value="ECO:0007669"/>
    <property type="project" value="UniProtKB-ARBA"/>
</dbReference>
<accession>A0A3Q9HR37</accession>
<dbReference type="PROSITE" id="PS51068">
    <property type="entry name" value="FPG_CAT"/>
    <property type="match status" value="1"/>
</dbReference>
<dbReference type="InterPro" id="IPR035937">
    <property type="entry name" value="FPG_N"/>
</dbReference>
<evidence type="ECO:0000313" key="18">
    <source>
        <dbReference type="EMBL" id="AZR73722.1"/>
    </source>
</evidence>
<dbReference type="NCBIfam" id="NF002211">
    <property type="entry name" value="PRK01103.1"/>
    <property type="match status" value="1"/>
</dbReference>
<dbReference type="GO" id="GO:0006284">
    <property type="term" value="P:base-excision repair"/>
    <property type="evidence" value="ECO:0007669"/>
    <property type="project" value="InterPro"/>
</dbReference>
<name>A0A3Q9HR37_9FIRM</name>
<feature type="binding site" evidence="15">
    <location>
        <position position="93"/>
    </location>
    <ligand>
        <name>DNA</name>
        <dbReference type="ChEBI" id="CHEBI:16991"/>
    </ligand>
</feature>
<keyword evidence="6 15" id="KW-0863">Zinc-finger</keyword>
<dbReference type="Gene3D" id="3.20.190.10">
    <property type="entry name" value="MutM-like, N-terminal"/>
    <property type="match status" value="1"/>
</dbReference>
<evidence type="ECO:0000256" key="13">
    <source>
        <dbReference type="ARBA" id="ARBA00023295"/>
    </source>
</evidence>
<dbReference type="GO" id="GO:0140078">
    <property type="term" value="F:class I DNA-(apurinic or apyrimidinic site) endonuclease activity"/>
    <property type="evidence" value="ECO:0007669"/>
    <property type="project" value="UniProtKB-EC"/>
</dbReference>
<dbReference type="EC" id="3.2.2.23" evidence="15"/>
<dbReference type="EC" id="4.2.99.18" evidence="15"/>
<dbReference type="InterPro" id="IPR015887">
    <property type="entry name" value="DNA_glyclase_Znf_dom_DNA_BS"/>
</dbReference>
<dbReference type="Gene3D" id="1.10.8.50">
    <property type="match status" value="1"/>
</dbReference>
<feature type="domain" description="FPG-type" evidence="16">
    <location>
        <begin position="238"/>
        <end position="272"/>
    </location>
</feature>
<dbReference type="SUPFAM" id="SSF57716">
    <property type="entry name" value="Glucocorticoid receptor-like (DNA-binding domain)"/>
    <property type="match status" value="1"/>
</dbReference>
<dbReference type="GO" id="GO:0034039">
    <property type="term" value="F:8-oxo-7,8-dihydroguanine DNA N-glycosylase activity"/>
    <property type="evidence" value="ECO:0007669"/>
    <property type="project" value="TreeGrafter"/>
</dbReference>
<keyword evidence="13 15" id="KW-0326">Glycosidase</keyword>
<feature type="active site" description="Proton donor; for beta-elimination activity" evidence="15">
    <location>
        <position position="59"/>
    </location>
</feature>
<dbReference type="Proteomes" id="UP000267250">
    <property type="component" value="Chromosome"/>
</dbReference>